<protein>
    <submittedName>
        <fullName evidence="9">Oligopeptide transport system ATP-binding protein</fullName>
    </submittedName>
</protein>
<sequence length="338" mass="37435">MTPTLHEDLQLQVRDLEIAVVSGAERKPVVKGISFDIRRNETVCLVGESGCGKSVTALAVMGLLQTPPMRIVGGEILLRAGEEVFDLARLDPRGRAFRRLRGAAVSMIFQEPMTSLNPVHRNGAQIVEVIRRHTGLGRRAAWQRMLEMLRLVGIPSPEVRARQYPHELSGGMRQRVMIALALACRPGLLLADEPTTALDVTTQAQILTQIRELSRSSRTSTLFITHDLGVVAQIADRVHVMYLGEVVESGPVREIFHRPRHPYTRGLLASVPSIESEPFSRLTPIRGTVADLPENPAACPFEPRCESGFGLCRGRTPPLFEVSTSHRSKCWLEQEGRP</sequence>
<evidence type="ECO:0000256" key="5">
    <source>
        <dbReference type="ARBA" id="ARBA00022741"/>
    </source>
</evidence>
<proteinExistence type="inferred from homology"/>
<keyword evidence="10" id="KW-1185">Reference proteome</keyword>
<feature type="domain" description="ABC transporter" evidence="8">
    <location>
        <begin position="11"/>
        <end position="268"/>
    </location>
</feature>
<dbReference type="InterPro" id="IPR050388">
    <property type="entry name" value="ABC_Ni/Peptide_Import"/>
</dbReference>
<keyword evidence="6 9" id="KW-0067">ATP-binding</keyword>
<dbReference type="Pfam" id="PF08352">
    <property type="entry name" value="oligo_HPY"/>
    <property type="match status" value="1"/>
</dbReference>
<dbReference type="FunFam" id="3.40.50.300:FF:000016">
    <property type="entry name" value="Oligopeptide ABC transporter ATP-binding component"/>
    <property type="match status" value="1"/>
</dbReference>
<comment type="subcellular location">
    <subcellularLocation>
        <location evidence="1">Cell inner membrane</location>
        <topology evidence="1">Peripheral membrane protein</topology>
    </subcellularLocation>
</comment>
<name>A0A1Y6C517_9PROT</name>
<evidence type="ECO:0000256" key="1">
    <source>
        <dbReference type="ARBA" id="ARBA00004417"/>
    </source>
</evidence>
<evidence type="ECO:0000259" key="8">
    <source>
        <dbReference type="PROSITE" id="PS50893"/>
    </source>
</evidence>
<dbReference type="PROSITE" id="PS00211">
    <property type="entry name" value="ABC_TRANSPORTER_1"/>
    <property type="match status" value="1"/>
</dbReference>
<evidence type="ECO:0000256" key="4">
    <source>
        <dbReference type="ARBA" id="ARBA00022475"/>
    </source>
</evidence>
<dbReference type="SMART" id="SM00382">
    <property type="entry name" value="AAA"/>
    <property type="match status" value="1"/>
</dbReference>
<dbReference type="RefSeq" id="WP_235017137.1">
    <property type="nucleotide sequence ID" value="NZ_FWZX01000012.1"/>
</dbReference>
<dbReference type="InterPro" id="IPR027417">
    <property type="entry name" value="P-loop_NTPase"/>
</dbReference>
<accession>A0A1Y6C517</accession>
<dbReference type="Pfam" id="PF00005">
    <property type="entry name" value="ABC_tran"/>
    <property type="match status" value="1"/>
</dbReference>
<evidence type="ECO:0000313" key="10">
    <source>
        <dbReference type="Proteomes" id="UP000192917"/>
    </source>
</evidence>
<keyword evidence="7" id="KW-0472">Membrane</keyword>
<dbReference type="STRING" id="560819.SAMN05428998_11299"/>
<dbReference type="Gene3D" id="3.40.50.300">
    <property type="entry name" value="P-loop containing nucleotide triphosphate hydrolases"/>
    <property type="match status" value="1"/>
</dbReference>
<keyword evidence="3" id="KW-0813">Transport</keyword>
<dbReference type="InterPro" id="IPR003593">
    <property type="entry name" value="AAA+_ATPase"/>
</dbReference>
<evidence type="ECO:0000256" key="2">
    <source>
        <dbReference type="ARBA" id="ARBA00005417"/>
    </source>
</evidence>
<dbReference type="GO" id="GO:0016887">
    <property type="term" value="F:ATP hydrolysis activity"/>
    <property type="evidence" value="ECO:0007669"/>
    <property type="project" value="InterPro"/>
</dbReference>
<dbReference type="InterPro" id="IPR017871">
    <property type="entry name" value="ABC_transporter-like_CS"/>
</dbReference>
<dbReference type="PANTHER" id="PTHR43297:SF2">
    <property type="entry name" value="DIPEPTIDE TRANSPORT ATP-BINDING PROTEIN DPPD"/>
    <property type="match status" value="1"/>
</dbReference>
<dbReference type="NCBIfam" id="TIGR01727">
    <property type="entry name" value="oligo_HPY"/>
    <property type="match status" value="1"/>
</dbReference>
<dbReference type="EMBL" id="FWZX01000012">
    <property type="protein sequence ID" value="SMF36525.1"/>
    <property type="molecule type" value="Genomic_DNA"/>
</dbReference>
<dbReference type="PANTHER" id="PTHR43297">
    <property type="entry name" value="OLIGOPEPTIDE TRANSPORT ATP-BINDING PROTEIN APPD"/>
    <property type="match status" value="1"/>
</dbReference>
<evidence type="ECO:0000313" key="9">
    <source>
        <dbReference type="EMBL" id="SMF36525.1"/>
    </source>
</evidence>
<evidence type="ECO:0000256" key="7">
    <source>
        <dbReference type="ARBA" id="ARBA00023136"/>
    </source>
</evidence>
<dbReference type="GO" id="GO:0055085">
    <property type="term" value="P:transmembrane transport"/>
    <property type="evidence" value="ECO:0007669"/>
    <property type="project" value="UniProtKB-ARBA"/>
</dbReference>
<keyword evidence="5" id="KW-0547">Nucleotide-binding</keyword>
<dbReference type="InterPro" id="IPR013563">
    <property type="entry name" value="Oligopep_ABC_C"/>
</dbReference>
<dbReference type="GO" id="GO:0015833">
    <property type="term" value="P:peptide transport"/>
    <property type="evidence" value="ECO:0007669"/>
    <property type="project" value="InterPro"/>
</dbReference>
<gene>
    <name evidence="9" type="ORF">SAMN05428998_11299</name>
</gene>
<organism evidence="9 10">
    <name type="scientific">Tistlia consotensis USBA 355</name>
    <dbReference type="NCBI Taxonomy" id="560819"/>
    <lineage>
        <taxon>Bacteria</taxon>
        <taxon>Pseudomonadati</taxon>
        <taxon>Pseudomonadota</taxon>
        <taxon>Alphaproteobacteria</taxon>
        <taxon>Rhodospirillales</taxon>
        <taxon>Rhodovibrionaceae</taxon>
        <taxon>Tistlia</taxon>
    </lineage>
</organism>
<dbReference type="GO" id="GO:0005524">
    <property type="term" value="F:ATP binding"/>
    <property type="evidence" value="ECO:0007669"/>
    <property type="project" value="UniProtKB-KW"/>
</dbReference>
<dbReference type="CDD" id="cd03257">
    <property type="entry name" value="ABC_NikE_OppD_transporters"/>
    <property type="match status" value="1"/>
</dbReference>
<evidence type="ECO:0000256" key="3">
    <source>
        <dbReference type="ARBA" id="ARBA00022448"/>
    </source>
</evidence>
<dbReference type="SUPFAM" id="SSF52540">
    <property type="entry name" value="P-loop containing nucleoside triphosphate hydrolases"/>
    <property type="match status" value="1"/>
</dbReference>
<reference evidence="9 10" key="1">
    <citation type="submission" date="2017-04" db="EMBL/GenBank/DDBJ databases">
        <authorList>
            <person name="Afonso C.L."/>
            <person name="Miller P.J."/>
            <person name="Scott M.A."/>
            <person name="Spackman E."/>
            <person name="Goraichik I."/>
            <person name="Dimitrov K.M."/>
            <person name="Suarez D.L."/>
            <person name="Swayne D.E."/>
        </authorList>
    </citation>
    <scope>NUCLEOTIDE SEQUENCE [LARGE SCALE GENOMIC DNA]</scope>
    <source>
        <strain evidence="9 10">USBA 355</strain>
    </source>
</reference>
<dbReference type="Proteomes" id="UP000192917">
    <property type="component" value="Unassembled WGS sequence"/>
</dbReference>
<keyword evidence="4" id="KW-1003">Cell membrane</keyword>
<dbReference type="AlphaFoldDB" id="A0A1Y6C517"/>
<comment type="similarity">
    <text evidence="2">Belongs to the ABC transporter superfamily.</text>
</comment>
<dbReference type="InterPro" id="IPR003439">
    <property type="entry name" value="ABC_transporter-like_ATP-bd"/>
</dbReference>
<evidence type="ECO:0000256" key="6">
    <source>
        <dbReference type="ARBA" id="ARBA00022840"/>
    </source>
</evidence>
<dbReference type="PROSITE" id="PS50893">
    <property type="entry name" value="ABC_TRANSPORTER_2"/>
    <property type="match status" value="1"/>
</dbReference>
<dbReference type="GO" id="GO:0005886">
    <property type="term" value="C:plasma membrane"/>
    <property type="evidence" value="ECO:0007669"/>
    <property type="project" value="UniProtKB-SubCell"/>
</dbReference>